<evidence type="ECO:0000256" key="7">
    <source>
        <dbReference type="SAM" id="Phobius"/>
    </source>
</evidence>
<feature type="transmembrane region" description="Helical" evidence="7">
    <location>
        <begin position="456"/>
        <end position="473"/>
    </location>
</feature>
<feature type="transmembrane region" description="Helical" evidence="7">
    <location>
        <begin position="365"/>
        <end position="382"/>
    </location>
</feature>
<dbReference type="Gene3D" id="1.20.1730.10">
    <property type="entry name" value="Sodium/glucose cotransporter"/>
    <property type="match status" value="1"/>
</dbReference>
<feature type="transmembrane region" description="Helical" evidence="7">
    <location>
        <begin position="319"/>
        <end position="344"/>
    </location>
</feature>
<protein>
    <submittedName>
        <fullName evidence="8">Sodium:solute symporter family protein</fullName>
    </submittedName>
</protein>
<sequence>MIISLGILSATLLIALLLSVRGARSAGGTVSLEQWSVGSRGFGTIFVFMLLAGEIYTTFTFLGGSGWAYGRGAPAFYIIGYGAVAYIMSYWLLPAIWKRGTAWKVLSQSEYFTRAYGSPALGNLVAAVSIAALMPYLVLQLKGLGIIVSESSYGAISANDAIWIGTTATVIYVVLSGVKGSAMTAALKDVMVLLCVLGLGIVLPYTLHGGIGPMFARIAAERPDFLTLPARGMSPSWFASTVLLTVLGFYMWPHTFGSVFTARDASVFRRNAALMPLYQLVLLFVFFIGFAALLSVPGLKGADVDLALLRVTRDTFGPWIVGLVGAAGLLTALVPGSLILMSIATTLARIVRPPREGQPADSATFARLLVPLLAAIALFFTFRGGSTLVTLLLMAYSMVTQLFPALFASFFPNARITAGGAIAGIVVGEAAVAVTTLGGVSMASIFPGWSHGVTDINAGFLALVLNVVTMVLVSRL</sequence>
<dbReference type="PROSITE" id="PS50283">
    <property type="entry name" value="NA_SOLUT_SYMP_3"/>
    <property type="match status" value="1"/>
</dbReference>
<dbReference type="CDD" id="cd10322">
    <property type="entry name" value="SLC5sbd"/>
    <property type="match status" value="1"/>
</dbReference>
<organism evidence="8 9">
    <name type="scientific">Gemmatimonas groenlandica</name>
    <dbReference type="NCBI Taxonomy" id="2732249"/>
    <lineage>
        <taxon>Bacteria</taxon>
        <taxon>Pseudomonadati</taxon>
        <taxon>Gemmatimonadota</taxon>
        <taxon>Gemmatimonadia</taxon>
        <taxon>Gemmatimonadales</taxon>
        <taxon>Gemmatimonadaceae</taxon>
        <taxon>Gemmatimonas</taxon>
    </lineage>
</organism>
<evidence type="ECO:0000256" key="4">
    <source>
        <dbReference type="ARBA" id="ARBA00022692"/>
    </source>
</evidence>
<evidence type="ECO:0000256" key="5">
    <source>
        <dbReference type="ARBA" id="ARBA00022989"/>
    </source>
</evidence>
<dbReference type="EMBL" id="CP053085">
    <property type="protein sequence ID" value="QJR36610.1"/>
    <property type="molecule type" value="Genomic_DNA"/>
</dbReference>
<dbReference type="InterPro" id="IPR038377">
    <property type="entry name" value="Na/Glc_symporter_sf"/>
</dbReference>
<feature type="transmembrane region" description="Helical" evidence="7">
    <location>
        <begin position="117"/>
        <end position="139"/>
    </location>
</feature>
<feature type="transmembrane region" description="Helical" evidence="7">
    <location>
        <begin position="422"/>
        <end position="444"/>
    </location>
</feature>
<feature type="transmembrane region" description="Helical" evidence="7">
    <location>
        <begin position="75"/>
        <end position="97"/>
    </location>
</feature>
<evidence type="ECO:0000256" key="3">
    <source>
        <dbReference type="ARBA" id="ARBA00022448"/>
    </source>
</evidence>
<feature type="transmembrane region" description="Helical" evidence="7">
    <location>
        <begin position="236"/>
        <end position="256"/>
    </location>
</feature>
<comment type="similarity">
    <text evidence="2">Belongs to the sodium:solute symporter (SSF) (TC 2.A.21) family.</text>
</comment>
<dbReference type="InterPro" id="IPR050277">
    <property type="entry name" value="Sodium:Solute_Symporter"/>
</dbReference>
<feature type="transmembrane region" description="Helical" evidence="7">
    <location>
        <begin position="190"/>
        <end position="216"/>
    </location>
</feature>
<keyword evidence="6 7" id="KW-0472">Membrane</keyword>
<evidence type="ECO:0000256" key="1">
    <source>
        <dbReference type="ARBA" id="ARBA00004141"/>
    </source>
</evidence>
<feature type="transmembrane region" description="Helical" evidence="7">
    <location>
        <begin position="277"/>
        <end position="299"/>
    </location>
</feature>
<evidence type="ECO:0000313" key="9">
    <source>
        <dbReference type="Proteomes" id="UP000500938"/>
    </source>
</evidence>
<proteinExistence type="inferred from homology"/>
<evidence type="ECO:0000313" key="8">
    <source>
        <dbReference type="EMBL" id="QJR36610.1"/>
    </source>
</evidence>
<dbReference type="Proteomes" id="UP000500938">
    <property type="component" value="Chromosome"/>
</dbReference>
<gene>
    <name evidence="8" type="ORF">HKW67_14375</name>
</gene>
<feature type="transmembrane region" description="Helical" evidence="7">
    <location>
        <begin position="41"/>
        <end position="63"/>
    </location>
</feature>
<comment type="subcellular location">
    <subcellularLocation>
        <location evidence="1">Membrane</location>
        <topology evidence="1">Multi-pass membrane protein</topology>
    </subcellularLocation>
</comment>
<dbReference type="GO" id="GO:0022857">
    <property type="term" value="F:transmembrane transporter activity"/>
    <property type="evidence" value="ECO:0007669"/>
    <property type="project" value="InterPro"/>
</dbReference>
<name>A0A6M4IPF5_9BACT</name>
<keyword evidence="3" id="KW-0813">Transport</keyword>
<evidence type="ECO:0000256" key="2">
    <source>
        <dbReference type="ARBA" id="ARBA00006434"/>
    </source>
</evidence>
<keyword evidence="9" id="KW-1185">Reference proteome</keyword>
<feature type="transmembrane region" description="Helical" evidence="7">
    <location>
        <begin position="388"/>
        <end position="410"/>
    </location>
</feature>
<keyword evidence="5 7" id="KW-1133">Transmembrane helix</keyword>
<dbReference type="KEGG" id="ggr:HKW67_14375"/>
<dbReference type="PANTHER" id="PTHR48086">
    <property type="entry name" value="SODIUM/PROLINE SYMPORTER-RELATED"/>
    <property type="match status" value="1"/>
</dbReference>
<dbReference type="AlphaFoldDB" id="A0A6M4IPF5"/>
<dbReference type="PANTHER" id="PTHR48086:SF8">
    <property type="entry name" value="MONOCARBOXYLIC ACID PERMEASE"/>
    <property type="match status" value="1"/>
</dbReference>
<dbReference type="GO" id="GO:0005886">
    <property type="term" value="C:plasma membrane"/>
    <property type="evidence" value="ECO:0007669"/>
    <property type="project" value="TreeGrafter"/>
</dbReference>
<dbReference type="RefSeq" id="WP_171226042.1">
    <property type="nucleotide sequence ID" value="NZ_CP053085.1"/>
</dbReference>
<evidence type="ECO:0000256" key="6">
    <source>
        <dbReference type="ARBA" id="ARBA00023136"/>
    </source>
</evidence>
<accession>A0A6M4IPF5</accession>
<dbReference type="InterPro" id="IPR001734">
    <property type="entry name" value="Na/solute_symporter"/>
</dbReference>
<keyword evidence="4 7" id="KW-0812">Transmembrane</keyword>
<reference evidence="8 9" key="1">
    <citation type="submission" date="2020-05" db="EMBL/GenBank/DDBJ databases">
        <title>Complete genome sequence of Gemmatimonas greenlandica TET16.</title>
        <authorList>
            <person name="Zeng Y."/>
        </authorList>
    </citation>
    <scope>NUCLEOTIDE SEQUENCE [LARGE SCALE GENOMIC DNA]</scope>
    <source>
        <strain evidence="8 9">TET16</strain>
    </source>
</reference>